<comment type="similarity">
    <text evidence="2">Belongs to the NEMP family.</text>
</comment>
<sequence>MAAWGSLARILLLATSVTAAVSAAAEDGTGLLEQVVRLDDGTVVQVQEFRGPSKAAALPHLFTNIRVEVHCPSHKDYAVYTGSSMPQVRAAYGRADKAWCGLPHFLQDSPNCTVAISPFGSTFVAVAKPKTWLAGGGGDPSRPCQLTRSEELSMPRLLAAVLGGFLFWNAGVLSESTPFRLTGGTVGFMALSSVILLFVLYRKVPHKGKLLAGSAVFGSTFLAAMRWLFGVWLPSLHQVLRHPATLGYLGLSGLAGMGLTYYYNNSENRKVNNMLRVALQLTGLAAVYFSASMSEASIALCVGLLGLKAARFIRQRGSLSSAFASAKRNVQQQLAEEQGLEAEPEAHARAAPAARRQAAAAPRPADAAAAAAAGPSSGAQQRTPVAARQQQQQAVPEVSPLIERGLVLNEETGHIIGIGKATYNRLVDAGYVVDRTSGTITPPPPSPKSPAKTSRGLGKPRRRN</sequence>
<name>A0A9D4YW92_CHLVU</name>
<evidence type="ECO:0000256" key="4">
    <source>
        <dbReference type="ARBA" id="ARBA00022729"/>
    </source>
</evidence>
<proteinExistence type="inferred from homology"/>
<feature type="transmembrane region" description="Helical" evidence="9">
    <location>
        <begin position="245"/>
        <end position="263"/>
    </location>
</feature>
<evidence type="ECO:0000256" key="5">
    <source>
        <dbReference type="ARBA" id="ARBA00022989"/>
    </source>
</evidence>
<feature type="transmembrane region" description="Helical" evidence="9">
    <location>
        <begin position="210"/>
        <end position="233"/>
    </location>
</feature>
<evidence type="ECO:0000256" key="3">
    <source>
        <dbReference type="ARBA" id="ARBA00022692"/>
    </source>
</evidence>
<feature type="region of interest" description="Disordered" evidence="8">
    <location>
        <begin position="435"/>
        <end position="464"/>
    </location>
</feature>
<feature type="compositionally biased region" description="Low complexity" evidence="8">
    <location>
        <begin position="349"/>
        <end position="396"/>
    </location>
</feature>
<keyword evidence="12" id="KW-1185">Reference proteome</keyword>
<reference evidence="11" key="1">
    <citation type="journal article" date="2019" name="Plant J.">
        <title>Chlorella vulgaris genome assembly and annotation reveals the molecular basis for metabolic acclimation to high light conditions.</title>
        <authorList>
            <person name="Cecchin M."/>
            <person name="Marcolungo L."/>
            <person name="Rossato M."/>
            <person name="Girolomoni L."/>
            <person name="Cosentino E."/>
            <person name="Cuine S."/>
            <person name="Li-Beisson Y."/>
            <person name="Delledonne M."/>
            <person name="Ballottari M."/>
        </authorList>
    </citation>
    <scope>NUCLEOTIDE SEQUENCE</scope>
    <source>
        <strain evidence="11">211/11P</strain>
    </source>
</reference>
<evidence type="ECO:0000256" key="9">
    <source>
        <dbReference type="SAM" id="Phobius"/>
    </source>
</evidence>
<protein>
    <submittedName>
        <fullName evidence="11">Uncharacterized protein</fullName>
    </submittedName>
</protein>
<dbReference type="InterPro" id="IPR019358">
    <property type="entry name" value="NEMP_fam"/>
</dbReference>
<keyword evidence="6 9" id="KW-0472">Membrane</keyword>
<feature type="transmembrane region" description="Helical" evidence="9">
    <location>
        <begin position="283"/>
        <end position="307"/>
    </location>
</feature>
<keyword evidence="5 9" id="KW-1133">Transmembrane helix</keyword>
<evidence type="ECO:0000256" key="2">
    <source>
        <dbReference type="ARBA" id="ARBA00005748"/>
    </source>
</evidence>
<feature type="transmembrane region" description="Helical" evidence="9">
    <location>
        <begin position="154"/>
        <end position="173"/>
    </location>
</feature>
<keyword evidence="4 10" id="KW-0732">Signal</keyword>
<dbReference type="PANTHER" id="PTHR13598:SF1">
    <property type="entry name" value="AT07567P-RELATED"/>
    <property type="match status" value="1"/>
</dbReference>
<evidence type="ECO:0000313" key="11">
    <source>
        <dbReference type="EMBL" id="KAI3429489.1"/>
    </source>
</evidence>
<dbReference type="GO" id="GO:0005637">
    <property type="term" value="C:nuclear inner membrane"/>
    <property type="evidence" value="ECO:0007669"/>
    <property type="project" value="UniProtKB-SubCell"/>
</dbReference>
<evidence type="ECO:0000256" key="1">
    <source>
        <dbReference type="ARBA" id="ARBA00004575"/>
    </source>
</evidence>
<comment type="subcellular location">
    <subcellularLocation>
        <location evidence="1">Nucleus inner membrane</location>
        <topology evidence="1">Multi-pass membrane protein</topology>
        <orientation evidence="1">Nucleoplasmic side</orientation>
    </subcellularLocation>
</comment>
<reference evidence="11" key="2">
    <citation type="submission" date="2020-11" db="EMBL/GenBank/DDBJ databases">
        <authorList>
            <person name="Cecchin M."/>
            <person name="Marcolungo L."/>
            <person name="Rossato M."/>
            <person name="Girolomoni L."/>
            <person name="Cosentino E."/>
            <person name="Cuine S."/>
            <person name="Li-Beisson Y."/>
            <person name="Delledonne M."/>
            <person name="Ballottari M."/>
        </authorList>
    </citation>
    <scope>NUCLEOTIDE SEQUENCE</scope>
    <source>
        <strain evidence="11">211/11P</strain>
        <tissue evidence="11">Whole cell</tissue>
    </source>
</reference>
<gene>
    <name evidence="11" type="ORF">D9Q98_005579</name>
</gene>
<dbReference type="EMBL" id="SIDB01000008">
    <property type="protein sequence ID" value="KAI3429489.1"/>
    <property type="molecule type" value="Genomic_DNA"/>
</dbReference>
<keyword evidence="7" id="KW-0539">Nucleus</keyword>
<dbReference type="Proteomes" id="UP001055712">
    <property type="component" value="Unassembled WGS sequence"/>
</dbReference>
<keyword evidence="3 9" id="KW-0812">Transmembrane</keyword>
<evidence type="ECO:0000256" key="8">
    <source>
        <dbReference type="SAM" id="MobiDB-lite"/>
    </source>
</evidence>
<organism evidence="11 12">
    <name type="scientific">Chlorella vulgaris</name>
    <name type="common">Green alga</name>
    <dbReference type="NCBI Taxonomy" id="3077"/>
    <lineage>
        <taxon>Eukaryota</taxon>
        <taxon>Viridiplantae</taxon>
        <taxon>Chlorophyta</taxon>
        <taxon>core chlorophytes</taxon>
        <taxon>Trebouxiophyceae</taxon>
        <taxon>Chlorellales</taxon>
        <taxon>Chlorellaceae</taxon>
        <taxon>Chlorella clade</taxon>
        <taxon>Chlorella</taxon>
    </lineage>
</organism>
<feature type="signal peptide" evidence="10">
    <location>
        <begin position="1"/>
        <end position="19"/>
    </location>
</feature>
<dbReference type="PANTHER" id="PTHR13598">
    <property type="entry name" value="AT07567P-RELATED"/>
    <property type="match status" value="1"/>
</dbReference>
<comment type="caution">
    <text evidence="11">The sequence shown here is derived from an EMBL/GenBank/DDBJ whole genome shotgun (WGS) entry which is preliminary data.</text>
</comment>
<accession>A0A9D4YW92</accession>
<dbReference type="OrthoDB" id="509138at2759"/>
<feature type="transmembrane region" description="Helical" evidence="9">
    <location>
        <begin position="185"/>
        <end position="204"/>
    </location>
</feature>
<dbReference type="AlphaFoldDB" id="A0A9D4YW92"/>
<evidence type="ECO:0000256" key="10">
    <source>
        <dbReference type="SAM" id="SignalP"/>
    </source>
</evidence>
<evidence type="ECO:0000256" key="7">
    <source>
        <dbReference type="ARBA" id="ARBA00023242"/>
    </source>
</evidence>
<feature type="chain" id="PRO_5039600433" evidence="10">
    <location>
        <begin position="20"/>
        <end position="464"/>
    </location>
</feature>
<feature type="region of interest" description="Disordered" evidence="8">
    <location>
        <begin position="335"/>
        <end position="396"/>
    </location>
</feature>
<evidence type="ECO:0000256" key="6">
    <source>
        <dbReference type="ARBA" id="ARBA00023136"/>
    </source>
</evidence>
<dbReference type="Pfam" id="PF10225">
    <property type="entry name" value="NEMP"/>
    <property type="match status" value="1"/>
</dbReference>
<evidence type="ECO:0000313" key="12">
    <source>
        <dbReference type="Proteomes" id="UP001055712"/>
    </source>
</evidence>